<evidence type="ECO:0000256" key="2">
    <source>
        <dbReference type="SAM" id="SignalP"/>
    </source>
</evidence>
<evidence type="ECO:0000259" key="3">
    <source>
        <dbReference type="PROSITE" id="PS50041"/>
    </source>
</evidence>
<dbReference type="AlphaFoldDB" id="A0A7G7WYU7"/>
<dbReference type="PROSITE" id="PS50041">
    <property type="entry name" value="C_TYPE_LECTIN_2"/>
    <property type="match status" value="1"/>
</dbReference>
<dbReference type="InterPro" id="IPR001304">
    <property type="entry name" value="C-type_lectin-like"/>
</dbReference>
<feature type="signal peptide" evidence="2">
    <location>
        <begin position="1"/>
        <end position="18"/>
    </location>
</feature>
<keyword evidence="1" id="KW-1015">Disulfide bond</keyword>
<reference evidence="4" key="1">
    <citation type="journal article" date="2020" name="Mar. Drugs">
        <title>Transcriptomic Analysis of Four Cerianthid (Cnidaria, Ceriantharia) Venoms.</title>
        <authorList>
            <person name="Klompen A.M.L."/>
            <person name="Macrander J."/>
            <person name="Reitzel A.M."/>
            <person name="Stampar S.N."/>
        </authorList>
    </citation>
    <scope>NUCLEOTIDE SEQUENCE</scope>
</reference>
<dbReference type="Gene3D" id="3.10.100.10">
    <property type="entry name" value="Mannose-Binding Protein A, subunit A"/>
    <property type="match status" value="1"/>
</dbReference>
<protein>
    <submittedName>
        <fullName evidence="4">Toxin candidate TRINITY_DN23930_c0_g1_i1.p1</fullName>
    </submittedName>
</protein>
<evidence type="ECO:0000313" key="4">
    <source>
        <dbReference type="EMBL" id="QNH72436.1"/>
    </source>
</evidence>
<dbReference type="InterPro" id="IPR050111">
    <property type="entry name" value="C-type_lectin/snaclec_domain"/>
</dbReference>
<keyword evidence="2" id="KW-0732">Signal</keyword>
<dbReference type="Pfam" id="PF00059">
    <property type="entry name" value="Lectin_C"/>
    <property type="match status" value="1"/>
</dbReference>
<dbReference type="SUPFAM" id="SSF56436">
    <property type="entry name" value="C-type lectin-like"/>
    <property type="match status" value="1"/>
</dbReference>
<sequence>MLMFLSVSLLLLAQYSESTTTYKGCFHDKRDNRVFETLLFADRNSIPWGMWETYSCDLIQRCASAAIEAGFDTFGLEFYGECWSGNTDYTSSEDSTHCVTEKWHDPGVCYVGGIWSLAVYTVVKECNEGWSLYDGNCYKQNPDCATFQLAEDYCVSQGGHLASIHSEEENQFVASFPLSTNELMWIGFNDLDEENTFVWTDGTDTDYTKWYTGEPNNVLDLQHCVVLIKFLENKWGDIKCTECKVSVCKRPL</sequence>
<evidence type="ECO:0000256" key="1">
    <source>
        <dbReference type="ARBA" id="ARBA00023157"/>
    </source>
</evidence>
<name>A0A7G7WYU7_9CNID</name>
<feature type="chain" id="PRO_5028909610" evidence="2">
    <location>
        <begin position="19"/>
        <end position="252"/>
    </location>
</feature>
<proteinExistence type="evidence at transcript level"/>
<dbReference type="SMART" id="SM00034">
    <property type="entry name" value="CLECT"/>
    <property type="match status" value="1"/>
</dbReference>
<dbReference type="PANTHER" id="PTHR22803">
    <property type="entry name" value="MANNOSE, PHOSPHOLIPASE, LECTIN RECEPTOR RELATED"/>
    <property type="match status" value="1"/>
</dbReference>
<accession>A0A7G7WYU7</accession>
<dbReference type="EMBL" id="MT747502">
    <property type="protein sequence ID" value="QNH72436.1"/>
    <property type="molecule type" value="mRNA"/>
</dbReference>
<feature type="domain" description="C-type lectin" evidence="3">
    <location>
        <begin position="133"/>
        <end position="249"/>
    </location>
</feature>
<dbReference type="InterPro" id="IPR016187">
    <property type="entry name" value="CTDL_fold"/>
</dbReference>
<dbReference type="PROSITE" id="PS00615">
    <property type="entry name" value="C_TYPE_LECTIN_1"/>
    <property type="match status" value="1"/>
</dbReference>
<reference evidence="4" key="2">
    <citation type="submission" date="2020-07" db="EMBL/GenBank/DDBJ databases">
        <authorList>
            <person name="Klompen A.L."/>
            <person name="Macrander J."/>
            <person name="Reitzel A.M."/>
            <person name="Stampar S.N."/>
        </authorList>
    </citation>
    <scope>NUCLEOTIDE SEQUENCE</scope>
</reference>
<dbReference type="InterPro" id="IPR018378">
    <property type="entry name" value="C-type_lectin_CS"/>
</dbReference>
<dbReference type="CDD" id="cd00037">
    <property type="entry name" value="CLECT"/>
    <property type="match status" value="1"/>
</dbReference>
<organism evidence="4">
    <name type="scientific">Pachycerianthus borealis</name>
    <dbReference type="NCBI Taxonomy" id="2736680"/>
    <lineage>
        <taxon>Eukaryota</taxon>
        <taxon>Metazoa</taxon>
        <taxon>Cnidaria</taxon>
        <taxon>Anthozoa</taxon>
        <taxon>Ceriantharia</taxon>
        <taxon>Spirularia</taxon>
        <taxon>Cerianthidae</taxon>
        <taxon>Pachycerianthus</taxon>
    </lineage>
</organism>
<dbReference type="InterPro" id="IPR016186">
    <property type="entry name" value="C-type_lectin-like/link_sf"/>
</dbReference>